<dbReference type="SUPFAM" id="SSF53474">
    <property type="entry name" value="alpha/beta-Hydrolases"/>
    <property type="match status" value="1"/>
</dbReference>
<dbReference type="KEGG" id="rgu:A4W93_13925"/>
<dbReference type="AlphaFoldDB" id="A0A1W6L9P9"/>
<dbReference type="GO" id="GO:0016787">
    <property type="term" value="F:hydrolase activity"/>
    <property type="evidence" value="ECO:0007669"/>
    <property type="project" value="InterPro"/>
</dbReference>
<proteinExistence type="predicted"/>
<dbReference type="OrthoDB" id="9804993at2"/>
<dbReference type="Pfam" id="PF06821">
    <property type="entry name" value="Ser_hydrolase"/>
    <property type="match status" value="1"/>
</dbReference>
<name>A0A1W6L9P9_9BURK</name>
<dbReference type="STRING" id="946333.A4W93_13925"/>
<dbReference type="InterPro" id="IPR029058">
    <property type="entry name" value="AB_hydrolase_fold"/>
</dbReference>
<gene>
    <name evidence="1" type="ORF">A4W93_13925</name>
</gene>
<dbReference type="Gene3D" id="3.40.50.1820">
    <property type="entry name" value="alpha/beta hydrolase"/>
    <property type="match status" value="1"/>
</dbReference>
<evidence type="ECO:0000313" key="2">
    <source>
        <dbReference type="Proteomes" id="UP000193427"/>
    </source>
</evidence>
<organism evidence="1 2">
    <name type="scientific">Piscinibacter gummiphilus</name>
    <dbReference type="NCBI Taxonomy" id="946333"/>
    <lineage>
        <taxon>Bacteria</taxon>
        <taxon>Pseudomonadati</taxon>
        <taxon>Pseudomonadota</taxon>
        <taxon>Betaproteobacteria</taxon>
        <taxon>Burkholderiales</taxon>
        <taxon>Sphaerotilaceae</taxon>
        <taxon>Piscinibacter</taxon>
    </lineage>
</organism>
<reference evidence="1 2" key="1">
    <citation type="submission" date="2016-04" db="EMBL/GenBank/DDBJ databases">
        <title>Complete genome sequence of natural rubber-degrading, novel Gram-negative bacterium, Rhizobacter gummiphilus strain NS21.</title>
        <authorList>
            <person name="Tabata M."/>
            <person name="Kasai D."/>
            <person name="Fukuda M."/>
        </authorList>
    </citation>
    <scope>NUCLEOTIDE SEQUENCE [LARGE SCALE GENOMIC DNA]</scope>
    <source>
        <strain evidence="1 2">NS21</strain>
    </source>
</reference>
<accession>A0A1W6L9P9</accession>
<keyword evidence="2" id="KW-1185">Reference proteome</keyword>
<sequence length="196" mass="21857">MGFKGDPVRVLVVPGLHDSGQGHWQTWLEGHFKRSTRVRQDDWTRADLERWADRIDVTLSREPGTRWVAVAHSFGCLALARYLAHGGQGVHAALMVAPADPEKFAAGPFLPQSQLPIPSALLASENDPWMRLDSARSWARIWGSQFINLGAVGHINTESGFGPLPHAKTLVELMIQRVERQRRSARAHPLEFSFAI</sequence>
<dbReference type="Proteomes" id="UP000193427">
    <property type="component" value="Chromosome"/>
</dbReference>
<evidence type="ECO:0000313" key="1">
    <source>
        <dbReference type="EMBL" id="ARN20907.1"/>
    </source>
</evidence>
<dbReference type="RefSeq" id="WP_085751185.1">
    <property type="nucleotide sequence ID" value="NZ_BSPR01000007.1"/>
</dbReference>
<dbReference type="EMBL" id="CP015118">
    <property type="protein sequence ID" value="ARN20907.1"/>
    <property type="molecule type" value="Genomic_DNA"/>
</dbReference>
<protein>
    <submittedName>
        <fullName evidence="1">Uncharacterized protein</fullName>
    </submittedName>
</protein>
<dbReference type="InterPro" id="IPR010662">
    <property type="entry name" value="RBBP9/YdeN"/>
</dbReference>